<evidence type="ECO:0000313" key="3">
    <source>
        <dbReference type="Proteomes" id="UP000188147"/>
    </source>
</evidence>
<proteinExistence type="predicted"/>
<dbReference type="RefSeq" id="WP_077282844.1">
    <property type="nucleotide sequence ID" value="NZ_CP016329.1"/>
</dbReference>
<feature type="transmembrane region" description="Helical" evidence="1">
    <location>
        <begin position="31"/>
        <end position="49"/>
    </location>
</feature>
<gene>
    <name evidence="2" type="ORF">A9176_06880</name>
</gene>
<organism evidence="2 3">
    <name type="scientific">Leuconostoc garlicum</name>
    <dbReference type="NCBI Taxonomy" id="255248"/>
    <lineage>
        <taxon>Bacteria</taxon>
        <taxon>Bacillati</taxon>
        <taxon>Bacillota</taxon>
        <taxon>Bacilli</taxon>
        <taxon>Lactobacillales</taxon>
        <taxon>Lactobacillaceae</taxon>
        <taxon>Leuconostoc</taxon>
    </lineage>
</organism>
<sequence>MFDIPEEKRYICSVERQIYLFLEEISYVKKITPFSWMLAFIGFSGFAGLYGYPQYFLLFALFSGFQNFWWFKLGSQDDERLRENRLKAGLDAFKIAMVLLFVSTIILSLLNLNYFLLYKLQLFIIGITFAIGTNLWAYLTYKYDRDN</sequence>
<evidence type="ECO:0000313" key="2">
    <source>
        <dbReference type="EMBL" id="AQN80087.1"/>
    </source>
</evidence>
<evidence type="ECO:0000256" key="1">
    <source>
        <dbReference type="SAM" id="Phobius"/>
    </source>
</evidence>
<keyword evidence="3" id="KW-1185">Reference proteome</keyword>
<feature type="transmembrane region" description="Helical" evidence="1">
    <location>
        <begin position="122"/>
        <end position="141"/>
    </location>
</feature>
<protein>
    <recommendedName>
        <fullName evidence="4">DUF3796 domain-containing protein</fullName>
    </recommendedName>
</protein>
<feature type="transmembrane region" description="Helical" evidence="1">
    <location>
        <begin position="92"/>
        <end position="116"/>
    </location>
</feature>
<name>A0ABM6HUP9_9LACO</name>
<reference evidence="2 3" key="1">
    <citation type="submission" date="2016-06" db="EMBL/GenBank/DDBJ databases">
        <authorList>
            <person name="Kim H.J."/>
        </authorList>
    </citation>
    <scope>NUCLEOTIDE SEQUENCE [LARGE SCALE GENOMIC DNA]</scope>
    <source>
        <strain evidence="2 3">KFRI01</strain>
    </source>
</reference>
<evidence type="ECO:0008006" key="4">
    <source>
        <dbReference type="Google" id="ProtNLM"/>
    </source>
</evidence>
<keyword evidence="1" id="KW-0812">Transmembrane</keyword>
<keyword evidence="1" id="KW-0472">Membrane</keyword>
<keyword evidence="1" id="KW-1133">Transmembrane helix</keyword>
<accession>A0ABM6HUP9</accession>
<dbReference type="Proteomes" id="UP000188147">
    <property type="component" value="Chromosome"/>
</dbReference>
<dbReference type="EMBL" id="CP016329">
    <property type="protein sequence ID" value="AQN80087.1"/>
    <property type="molecule type" value="Genomic_DNA"/>
</dbReference>